<evidence type="ECO:0000256" key="1">
    <source>
        <dbReference type="SAM" id="Phobius"/>
    </source>
</evidence>
<feature type="transmembrane region" description="Helical" evidence="1">
    <location>
        <begin position="611"/>
        <end position="631"/>
    </location>
</feature>
<dbReference type="EMBL" id="AP022588">
    <property type="protein sequence ID" value="BBY28304.1"/>
    <property type="molecule type" value="Genomic_DNA"/>
</dbReference>
<evidence type="ECO:0000256" key="2">
    <source>
        <dbReference type="SAM" id="SignalP"/>
    </source>
</evidence>
<keyword evidence="2" id="KW-0732">Signal</keyword>
<organism evidence="3 4">
    <name type="scientific">Mycolicibacterium sediminis</name>
    <dbReference type="NCBI Taxonomy" id="1286180"/>
    <lineage>
        <taxon>Bacteria</taxon>
        <taxon>Bacillati</taxon>
        <taxon>Actinomycetota</taxon>
        <taxon>Actinomycetes</taxon>
        <taxon>Mycobacteriales</taxon>
        <taxon>Mycobacteriaceae</taxon>
        <taxon>Mycolicibacterium</taxon>
    </lineage>
</organism>
<keyword evidence="1" id="KW-1133">Transmembrane helix</keyword>
<evidence type="ECO:0000313" key="3">
    <source>
        <dbReference type="EMBL" id="BBY28304.1"/>
    </source>
</evidence>
<dbReference type="AlphaFoldDB" id="A0A7I7QPS7"/>
<proteinExistence type="predicted"/>
<keyword evidence="1" id="KW-0812">Transmembrane</keyword>
<evidence type="ECO:0000313" key="4">
    <source>
        <dbReference type="Proteomes" id="UP000467193"/>
    </source>
</evidence>
<sequence length="637" mass="65263">MSIVCAGAVVGMLPAIAPPALAAPGDVGLAADAPTVRLAAVGVEGDLEMYGLQGTQTLTFPVPAGLAPAALDAVVELPPNVRAGVLTVTQGSSTVSRVELPADRTPISIPLVGAQIEGNAVTVLLRSQLLPPEGYCLSNSDSPLRLSQPAVAFVGREQPPAVVADFLPPVLQKLTLFVPQQPSQAESDAAVRLTTAVVARYGQQSTDVDVVALPGDSTSPTGPSQPFERQIVIREGPAAGVTLEGEGVPSLLITGGGNDLTNQSRLLSSNLSQLALASKAIAGPIKSSPQLPGNETTIRQLGQPGVNATALEPQVSIGLDQTRLGRPVQDVRVHLKGAYTPLPASVGGRVVASVGGQAVDRWPIEASGAIDRWVTVPNDLLTRYTNLDVAIDLSGNTGRCGEFQPVKLTIDGATTVQSAAATTPVPGGFQSLPQALMPRTTIGIGTDAFADTARAVTLMEGLQRLSNLPLDTTVVPFDEAAGAPGPALLISADGWSDDRLALPVATRGSAELAVQPVGGGDPTTLTLDPGLRFGSLQTVFDGSRTVVVATSNGAADQLDSLLAYLDADPRRWANLDGDALIAVADRAPVSFDAATPEADRQLVATGANPTVLVAMGAGLAAVVALLAWLVLRRRRSA</sequence>
<accession>A0A7I7QPS7</accession>
<keyword evidence="1" id="KW-0472">Membrane</keyword>
<feature type="chain" id="PRO_5029555841" evidence="2">
    <location>
        <begin position="23"/>
        <end position="637"/>
    </location>
</feature>
<dbReference type="KEGG" id="msei:MSEDJ_24000"/>
<reference evidence="3 4" key="1">
    <citation type="journal article" date="2019" name="Emerg. Microbes Infect.">
        <title>Comprehensive subspecies identification of 175 nontuberculous mycobacteria species based on 7547 genomic profiles.</title>
        <authorList>
            <person name="Matsumoto Y."/>
            <person name="Kinjo T."/>
            <person name="Motooka D."/>
            <person name="Nabeya D."/>
            <person name="Jung N."/>
            <person name="Uechi K."/>
            <person name="Horii T."/>
            <person name="Iida T."/>
            <person name="Fujita J."/>
            <person name="Nakamura S."/>
        </authorList>
    </citation>
    <scope>NUCLEOTIDE SEQUENCE [LARGE SCALE GENOMIC DNA]</scope>
    <source>
        <strain evidence="3 4">JCM 17899</strain>
    </source>
</reference>
<protein>
    <submittedName>
        <fullName evidence="3">Membrane protein</fullName>
    </submittedName>
</protein>
<gene>
    <name evidence="3" type="ORF">MSEDJ_24000</name>
</gene>
<name>A0A7I7QPS7_9MYCO</name>
<keyword evidence="4" id="KW-1185">Reference proteome</keyword>
<dbReference type="Proteomes" id="UP000467193">
    <property type="component" value="Chromosome"/>
</dbReference>
<feature type="signal peptide" evidence="2">
    <location>
        <begin position="1"/>
        <end position="22"/>
    </location>
</feature>
<dbReference type="RefSeq" id="WP_246231118.1">
    <property type="nucleotide sequence ID" value="NZ_AP022588.1"/>
</dbReference>